<accession>A0A136IRV3</accession>
<gene>
    <name evidence="2" type="ORF">Micbo1qcDRAFT_179026</name>
</gene>
<sequence length="419" mass="45586">MARASIASNTATVQRRLAPMDSGQYQGMAHVVLYTLWETDTYSRLRKSSCDAMPITELPAELLHQCLQHLDHPSLAQSAIVCRAWLAPSRHISWAQTDLGLHISIPGRLCSILRNAGSSNGAPGTTIPRHDSVVQTIKDVAVWEEGLMLLLDHFGAIGQLNIVELDLAMASPALRAKWLAEIGGETVTTETPPSSHSGDVHDDKPAAAAAADASSVVGHLHTLALVVSCASGATALTRLIDAAAPSLRTLAVVFGSRENHSARFDLSRCRQLSSLTITTFYFSTLKKWRKLAGLVDAVLTAGPCLRRFRMAFRAPISEFTAEDEVSARRALSWVALDNYLCDLGSLDSVEIVRLLPPEEDSYVICAAARAEWWDKGEADLARFAETVLPRCKQTGLLRISQRGNCSTIFPYDIVEEFAV</sequence>
<dbReference type="AlphaFoldDB" id="A0A136IRV3"/>
<dbReference type="OrthoDB" id="4749477at2759"/>
<protein>
    <recommendedName>
        <fullName evidence="1">F-box domain-containing protein</fullName>
    </recommendedName>
</protein>
<dbReference type="Pfam" id="PF12937">
    <property type="entry name" value="F-box-like"/>
    <property type="match status" value="1"/>
</dbReference>
<dbReference type="SUPFAM" id="SSF81383">
    <property type="entry name" value="F-box domain"/>
    <property type="match status" value="1"/>
</dbReference>
<keyword evidence="3" id="KW-1185">Reference proteome</keyword>
<organism evidence="2 3">
    <name type="scientific">Microdochium bolleyi</name>
    <dbReference type="NCBI Taxonomy" id="196109"/>
    <lineage>
        <taxon>Eukaryota</taxon>
        <taxon>Fungi</taxon>
        <taxon>Dikarya</taxon>
        <taxon>Ascomycota</taxon>
        <taxon>Pezizomycotina</taxon>
        <taxon>Sordariomycetes</taxon>
        <taxon>Xylariomycetidae</taxon>
        <taxon>Xylariales</taxon>
        <taxon>Microdochiaceae</taxon>
        <taxon>Microdochium</taxon>
    </lineage>
</organism>
<evidence type="ECO:0000313" key="2">
    <source>
        <dbReference type="EMBL" id="KXJ87546.1"/>
    </source>
</evidence>
<dbReference type="PROSITE" id="PS50181">
    <property type="entry name" value="FBOX"/>
    <property type="match status" value="1"/>
</dbReference>
<evidence type="ECO:0000259" key="1">
    <source>
        <dbReference type="PROSITE" id="PS50181"/>
    </source>
</evidence>
<evidence type="ECO:0000313" key="3">
    <source>
        <dbReference type="Proteomes" id="UP000070501"/>
    </source>
</evidence>
<name>A0A136IRV3_9PEZI</name>
<feature type="domain" description="F-box" evidence="1">
    <location>
        <begin position="52"/>
        <end position="97"/>
    </location>
</feature>
<reference evidence="3" key="1">
    <citation type="submission" date="2016-02" db="EMBL/GenBank/DDBJ databases">
        <title>Draft genome sequence of Microdochium bolleyi, a fungal endophyte of beachgrass.</title>
        <authorList>
            <consortium name="DOE Joint Genome Institute"/>
            <person name="David A.S."/>
            <person name="May G."/>
            <person name="Haridas S."/>
            <person name="Lim J."/>
            <person name="Wang M."/>
            <person name="Labutti K."/>
            <person name="Lipzen A."/>
            <person name="Barry K."/>
            <person name="Grigoriev I.V."/>
        </authorList>
    </citation>
    <scope>NUCLEOTIDE SEQUENCE [LARGE SCALE GENOMIC DNA]</scope>
    <source>
        <strain evidence="3">J235TASD1</strain>
    </source>
</reference>
<dbReference type="EMBL" id="KQ964262">
    <property type="protein sequence ID" value="KXJ87546.1"/>
    <property type="molecule type" value="Genomic_DNA"/>
</dbReference>
<dbReference type="Gene3D" id="1.20.1280.50">
    <property type="match status" value="1"/>
</dbReference>
<proteinExistence type="predicted"/>
<dbReference type="InterPro" id="IPR036047">
    <property type="entry name" value="F-box-like_dom_sf"/>
</dbReference>
<dbReference type="Proteomes" id="UP000070501">
    <property type="component" value="Unassembled WGS sequence"/>
</dbReference>
<dbReference type="InterPro" id="IPR001810">
    <property type="entry name" value="F-box_dom"/>
</dbReference>
<dbReference type="CDD" id="cd09917">
    <property type="entry name" value="F-box_SF"/>
    <property type="match status" value="1"/>
</dbReference>
<dbReference type="InParanoid" id="A0A136IRV3"/>